<evidence type="ECO:0000313" key="3">
    <source>
        <dbReference type="Proteomes" id="UP000234789"/>
    </source>
</evidence>
<evidence type="ECO:0008006" key="4">
    <source>
        <dbReference type="Google" id="ProtNLM"/>
    </source>
</evidence>
<proteinExistence type="predicted"/>
<organism evidence="2 3">
    <name type="scientific">Paenibacillus pasadenensis</name>
    <dbReference type="NCBI Taxonomy" id="217090"/>
    <lineage>
        <taxon>Bacteria</taxon>
        <taxon>Bacillati</taxon>
        <taxon>Bacillota</taxon>
        <taxon>Bacilli</taxon>
        <taxon>Bacillales</taxon>
        <taxon>Paenibacillaceae</taxon>
        <taxon>Paenibacillus</taxon>
    </lineage>
</organism>
<reference evidence="2 3" key="1">
    <citation type="submission" date="2017-05" db="EMBL/GenBank/DDBJ databases">
        <title>Functional genome analysis of Paenibacillus pasadenensis strain R16: insights on endophytic life style and antifungal activity.</title>
        <authorList>
            <person name="Passera A."/>
            <person name="Marcolungo L."/>
            <person name="Casati P."/>
            <person name="Brasca M."/>
            <person name="Quaglino F."/>
            <person name="Delledonne M."/>
        </authorList>
    </citation>
    <scope>NUCLEOTIDE SEQUENCE [LARGE SCALE GENOMIC DNA]</scope>
    <source>
        <strain evidence="2 3">R16</strain>
    </source>
</reference>
<name>A0A2N5N5D6_9BACL</name>
<feature type="compositionally biased region" description="Basic residues" evidence="1">
    <location>
        <begin position="82"/>
        <end position="100"/>
    </location>
</feature>
<evidence type="ECO:0000256" key="1">
    <source>
        <dbReference type="SAM" id="MobiDB-lite"/>
    </source>
</evidence>
<gene>
    <name evidence="2" type="ORF">B8V81_3997</name>
</gene>
<dbReference type="AlphaFoldDB" id="A0A2N5N5D6"/>
<comment type="caution">
    <text evidence="2">The sequence shown here is derived from an EMBL/GenBank/DDBJ whole genome shotgun (WGS) entry which is preliminary data.</text>
</comment>
<dbReference type="Proteomes" id="UP000234789">
    <property type="component" value="Unassembled WGS sequence"/>
</dbReference>
<protein>
    <recommendedName>
        <fullName evidence="4">Inner spore coat protein D</fullName>
    </recommendedName>
</protein>
<sequence>MSCRHSHCSPETVVDPVQTVYRDVYHPQQVTVVHPIEIVTRHHCVPVRCDVYKYICRDENVGGVESVSEEGHNHEGYDRSTISRKKSAKKSVKSRARSRK</sequence>
<accession>A0A2N5N5D6</accession>
<feature type="compositionally biased region" description="Basic and acidic residues" evidence="1">
    <location>
        <begin position="69"/>
        <end position="78"/>
    </location>
</feature>
<dbReference type="OrthoDB" id="2679273at2"/>
<keyword evidence="3" id="KW-1185">Reference proteome</keyword>
<evidence type="ECO:0000313" key="2">
    <source>
        <dbReference type="EMBL" id="PLT45566.1"/>
    </source>
</evidence>
<dbReference type="EMBL" id="NFEZ01000004">
    <property type="protein sequence ID" value="PLT45566.1"/>
    <property type="molecule type" value="Genomic_DNA"/>
</dbReference>
<dbReference type="RefSeq" id="WP_084137433.1">
    <property type="nucleotide sequence ID" value="NZ_BIMM01000007.1"/>
</dbReference>
<feature type="region of interest" description="Disordered" evidence="1">
    <location>
        <begin position="65"/>
        <end position="100"/>
    </location>
</feature>